<accession>A0A7R8WA83</accession>
<gene>
    <name evidence="2" type="ORF">CTOB1V02_LOCUS3173</name>
</gene>
<evidence type="ECO:0000313" key="2">
    <source>
        <dbReference type="EMBL" id="CAD7225228.1"/>
    </source>
</evidence>
<protein>
    <submittedName>
        <fullName evidence="2">Uncharacterized protein</fullName>
    </submittedName>
</protein>
<dbReference type="EMBL" id="OB660529">
    <property type="protein sequence ID" value="CAD7225228.1"/>
    <property type="molecule type" value="Genomic_DNA"/>
</dbReference>
<name>A0A7R8WA83_9CRUS</name>
<evidence type="ECO:0000256" key="1">
    <source>
        <dbReference type="SAM" id="MobiDB-lite"/>
    </source>
</evidence>
<sequence>MDLFLLASETKHSTNKRRRHKRDAIRTINGRSYSLIYEKKNKKTPLSSRGSEDIDKRLRPPRQPYRTGPEPGLEPANGKCRIYLSPKPLTSEPLSVQRLGWSPAMAVAREAAIEFLILGVDRFLGSGFFLVNRAFSFASIFNASSLGRASIRVPRSTLPSTRFLAAIFFRWKAPPSLRVVMMLRASSPVAARPLMSVFVKRRDLGAPVELARVLATKERAGLRTPADTASEGKELMKRSNGH</sequence>
<proteinExistence type="predicted"/>
<dbReference type="AlphaFoldDB" id="A0A7R8WA83"/>
<reference evidence="2" key="1">
    <citation type="submission" date="2020-11" db="EMBL/GenBank/DDBJ databases">
        <authorList>
            <person name="Tran Van P."/>
        </authorList>
    </citation>
    <scope>NUCLEOTIDE SEQUENCE</scope>
</reference>
<feature type="region of interest" description="Disordered" evidence="1">
    <location>
        <begin position="222"/>
        <end position="242"/>
    </location>
</feature>
<feature type="compositionally biased region" description="Basic and acidic residues" evidence="1">
    <location>
        <begin position="230"/>
        <end position="242"/>
    </location>
</feature>
<organism evidence="2">
    <name type="scientific">Cyprideis torosa</name>
    <dbReference type="NCBI Taxonomy" id="163714"/>
    <lineage>
        <taxon>Eukaryota</taxon>
        <taxon>Metazoa</taxon>
        <taxon>Ecdysozoa</taxon>
        <taxon>Arthropoda</taxon>
        <taxon>Crustacea</taxon>
        <taxon>Oligostraca</taxon>
        <taxon>Ostracoda</taxon>
        <taxon>Podocopa</taxon>
        <taxon>Podocopida</taxon>
        <taxon>Cytherocopina</taxon>
        <taxon>Cytheroidea</taxon>
        <taxon>Cytherideidae</taxon>
        <taxon>Cyprideis</taxon>
    </lineage>
</organism>
<feature type="region of interest" description="Disordered" evidence="1">
    <location>
        <begin position="41"/>
        <end position="77"/>
    </location>
</feature>